<dbReference type="AlphaFoldDB" id="A0A183BW71"/>
<accession>A0A183BW71</accession>
<sequence length="273" mass="30938">MNTLKGFFLNILIQLVGRKFVPLLFPQTSLPDNIIDFNQINISYIDNNVVSFLHRIKRLFNNTDITLWLNIGSDQGRCWSIIKTLFWPMMASNCTSMLIDGTTVAVLLALISPTVFRDCAKLRSIEIYANDLLPDGPADDQEGSTAGQALSKWLHTPRMDGRPKMFRSAGPAQLDQQLAHLKETFLNAIIPVSYIIAIVDLALGDDEPFELKNGRTGERLIYRQVGDVCLLTRSPVEREAKNWAQWEEEAADWQNTRGKIVEFWISDRDLAIV</sequence>
<protein>
    <submittedName>
        <fullName evidence="3">Similar to</fullName>
    </submittedName>
</protein>
<feature type="signal peptide" evidence="1">
    <location>
        <begin position="1"/>
        <end position="18"/>
    </location>
</feature>
<reference evidence="2" key="1">
    <citation type="submission" date="2013-12" db="EMBL/GenBank/DDBJ databases">
        <authorList>
            <person name="Aslett M."/>
        </authorList>
    </citation>
    <scope>NUCLEOTIDE SEQUENCE [LARGE SCALE GENOMIC DNA]</scope>
    <source>
        <strain evidence="2">Lindley</strain>
    </source>
</reference>
<proteinExistence type="predicted"/>
<evidence type="ECO:0000313" key="3">
    <source>
        <dbReference type="WBParaSite" id="GPLIN_000486000"/>
    </source>
</evidence>
<keyword evidence="1" id="KW-0732">Signal</keyword>
<reference evidence="3" key="3">
    <citation type="submission" date="2016-06" db="UniProtKB">
        <authorList>
            <consortium name="WormBaseParasite"/>
        </authorList>
    </citation>
    <scope>IDENTIFICATION</scope>
</reference>
<keyword evidence="2" id="KW-1185">Reference proteome</keyword>
<dbReference type="Proteomes" id="UP000050741">
    <property type="component" value="Unassembled WGS sequence"/>
</dbReference>
<evidence type="ECO:0000256" key="1">
    <source>
        <dbReference type="SAM" id="SignalP"/>
    </source>
</evidence>
<evidence type="ECO:0000313" key="2">
    <source>
        <dbReference type="Proteomes" id="UP000050741"/>
    </source>
</evidence>
<name>A0A183BW71_GLOPA</name>
<organism evidence="2 3">
    <name type="scientific">Globodera pallida</name>
    <name type="common">Potato cyst nematode worm</name>
    <name type="synonym">Heterodera pallida</name>
    <dbReference type="NCBI Taxonomy" id="36090"/>
    <lineage>
        <taxon>Eukaryota</taxon>
        <taxon>Metazoa</taxon>
        <taxon>Ecdysozoa</taxon>
        <taxon>Nematoda</taxon>
        <taxon>Chromadorea</taxon>
        <taxon>Rhabditida</taxon>
        <taxon>Tylenchina</taxon>
        <taxon>Tylenchomorpha</taxon>
        <taxon>Tylenchoidea</taxon>
        <taxon>Heteroderidae</taxon>
        <taxon>Heteroderinae</taxon>
        <taxon>Globodera</taxon>
    </lineage>
</organism>
<feature type="chain" id="PRO_5008146696" evidence="1">
    <location>
        <begin position="19"/>
        <end position="273"/>
    </location>
</feature>
<dbReference type="WBParaSite" id="GPLIN_000486000">
    <property type="protein sequence ID" value="GPLIN_000486000"/>
    <property type="gene ID" value="GPLIN_000486000"/>
</dbReference>
<reference evidence="2" key="2">
    <citation type="submission" date="2014-05" db="EMBL/GenBank/DDBJ databases">
        <title>The genome and life-stage specific transcriptomes of Globodera pallida elucidate key aspects of plant parasitism by a cyst nematode.</title>
        <authorList>
            <person name="Cotton J.A."/>
            <person name="Lilley C.J."/>
            <person name="Jones L.M."/>
            <person name="Kikuchi T."/>
            <person name="Reid A.J."/>
            <person name="Thorpe P."/>
            <person name="Tsai I.J."/>
            <person name="Beasley H."/>
            <person name="Blok V."/>
            <person name="Cock P.J.A."/>
            <person name="Van den Akker S.E."/>
            <person name="Holroyd N."/>
            <person name="Hunt M."/>
            <person name="Mantelin S."/>
            <person name="Naghra H."/>
            <person name="Pain A."/>
            <person name="Palomares-Rius J.E."/>
            <person name="Zarowiecki M."/>
            <person name="Berriman M."/>
            <person name="Jones J.T."/>
            <person name="Urwin P.E."/>
        </authorList>
    </citation>
    <scope>NUCLEOTIDE SEQUENCE [LARGE SCALE GENOMIC DNA]</scope>
    <source>
        <strain evidence="2">Lindley</strain>
    </source>
</reference>